<comment type="catalytic activity">
    <reaction evidence="1 10">
        <text>N-(5-phospho-beta-D-ribosyl)anthranilate = 1-(2-carboxyphenylamino)-1-deoxy-D-ribulose 5-phosphate</text>
        <dbReference type="Rhea" id="RHEA:21540"/>
        <dbReference type="ChEBI" id="CHEBI:18277"/>
        <dbReference type="ChEBI" id="CHEBI:58613"/>
        <dbReference type="EC" id="5.3.1.24"/>
    </reaction>
</comment>
<dbReference type="UniPathway" id="UPA00035">
    <property type="reaction ID" value="UER00042"/>
</dbReference>
<dbReference type="CDD" id="cd00405">
    <property type="entry name" value="PRAI"/>
    <property type="match status" value="1"/>
</dbReference>
<dbReference type="Pfam" id="PF00697">
    <property type="entry name" value="PRAI"/>
    <property type="match status" value="1"/>
</dbReference>
<evidence type="ECO:0000256" key="2">
    <source>
        <dbReference type="ARBA" id="ARBA00004664"/>
    </source>
</evidence>
<keyword evidence="13" id="KW-1185">Reference proteome</keyword>
<dbReference type="InterPro" id="IPR044643">
    <property type="entry name" value="TrpF_fam"/>
</dbReference>
<dbReference type="InterPro" id="IPR001240">
    <property type="entry name" value="PRAI_dom"/>
</dbReference>
<accession>A0A3D8Q0G1</accession>
<dbReference type="Gene3D" id="3.20.20.70">
    <property type="entry name" value="Aldolase class I"/>
    <property type="match status" value="1"/>
</dbReference>
<evidence type="ECO:0000256" key="8">
    <source>
        <dbReference type="ARBA" id="ARBA00023141"/>
    </source>
</evidence>
<sequence length="200" mass="21525">MLVKICGITTKEAGAVATQSGADFIGFVFAESKRKISPEAASEIVRSLPSSVEKVGVFVNETVDRMIEVAKIVGLDYIQLHGEEPADVAKALPYKIIKAFSVTKENASSIESFPCDYYLLDSPKGEYHGGNGITFDWSMIDLLSIPTEKILLAGGLNADNITEAIRLAQPAGVDVSSGVETNGIKDNEKIKRFITLAKNN</sequence>
<evidence type="ECO:0000259" key="11">
    <source>
        <dbReference type="Pfam" id="PF00697"/>
    </source>
</evidence>
<keyword evidence="6 10" id="KW-0028">Amino-acid biosynthesis</keyword>
<comment type="caution">
    <text evidence="12">The sequence shown here is derived from an EMBL/GenBank/DDBJ whole genome shotgun (WGS) entry which is preliminary data.</text>
</comment>
<keyword evidence="9 10" id="KW-0413">Isomerase</keyword>
<keyword evidence="8 10" id="KW-0057">Aromatic amino acid biosynthesis</keyword>
<dbReference type="AlphaFoldDB" id="A0A3D8Q0G1"/>
<feature type="domain" description="N-(5'phosphoribosyl) anthranilate isomerase (PRAI)" evidence="11">
    <location>
        <begin position="3"/>
        <end position="194"/>
    </location>
</feature>
<proteinExistence type="inferred from homology"/>
<dbReference type="GO" id="GO:0004640">
    <property type="term" value="F:phosphoribosylanthranilate isomerase activity"/>
    <property type="evidence" value="ECO:0007669"/>
    <property type="project" value="UniProtKB-UniRule"/>
</dbReference>
<dbReference type="InterPro" id="IPR011060">
    <property type="entry name" value="RibuloseP-bd_barrel"/>
</dbReference>
<dbReference type="RefSeq" id="WP_115771710.1">
    <property type="nucleotide sequence ID" value="NZ_PIOC01000004.1"/>
</dbReference>
<comment type="similarity">
    <text evidence="3 10">Belongs to the TrpF family.</text>
</comment>
<organism evidence="12 13">
    <name type="scientific">Oceanobacillus arenosus</name>
    <dbReference type="NCBI Taxonomy" id="1229153"/>
    <lineage>
        <taxon>Bacteria</taxon>
        <taxon>Bacillati</taxon>
        <taxon>Bacillota</taxon>
        <taxon>Bacilli</taxon>
        <taxon>Bacillales</taxon>
        <taxon>Bacillaceae</taxon>
        <taxon>Oceanobacillus</taxon>
    </lineage>
</organism>
<evidence type="ECO:0000256" key="7">
    <source>
        <dbReference type="ARBA" id="ARBA00022822"/>
    </source>
</evidence>
<dbReference type="FunFam" id="3.20.20.70:FF:000075">
    <property type="entry name" value="Tryptophan biosynthesis protein TRP1"/>
    <property type="match status" value="1"/>
</dbReference>
<gene>
    <name evidence="10" type="primary">trpF</name>
    <name evidence="12" type="ORF">CWR48_03740</name>
</gene>
<evidence type="ECO:0000256" key="9">
    <source>
        <dbReference type="ARBA" id="ARBA00023235"/>
    </source>
</evidence>
<dbReference type="OrthoDB" id="9786954at2"/>
<reference evidence="13" key="1">
    <citation type="submission" date="2017-11" db="EMBL/GenBank/DDBJ databases">
        <authorList>
            <person name="Zhu W."/>
        </authorList>
    </citation>
    <scope>NUCLEOTIDE SEQUENCE [LARGE SCALE GENOMIC DNA]</scope>
    <source>
        <strain evidence="13">CAU 1183</strain>
    </source>
</reference>
<evidence type="ECO:0000313" key="12">
    <source>
        <dbReference type="EMBL" id="RDW21081.1"/>
    </source>
</evidence>
<dbReference type="SUPFAM" id="SSF51366">
    <property type="entry name" value="Ribulose-phoshate binding barrel"/>
    <property type="match status" value="1"/>
</dbReference>
<evidence type="ECO:0000256" key="6">
    <source>
        <dbReference type="ARBA" id="ARBA00022605"/>
    </source>
</evidence>
<evidence type="ECO:0000256" key="3">
    <source>
        <dbReference type="ARBA" id="ARBA00007571"/>
    </source>
</evidence>
<evidence type="ECO:0000256" key="5">
    <source>
        <dbReference type="ARBA" id="ARBA00022272"/>
    </source>
</evidence>
<evidence type="ECO:0000313" key="13">
    <source>
        <dbReference type="Proteomes" id="UP000257143"/>
    </source>
</evidence>
<dbReference type="PANTHER" id="PTHR42894:SF1">
    <property type="entry name" value="N-(5'-PHOSPHORIBOSYL)ANTHRANILATE ISOMERASE"/>
    <property type="match status" value="1"/>
</dbReference>
<dbReference type="EC" id="5.3.1.24" evidence="4 10"/>
<keyword evidence="7 10" id="KW-0822">Tryptophan biosynthesis</keyword>
<evidence type="ECO:0000256" key="4">
    <source>
        <dbReference type="ARBA" id="ARBA00012572"/>
    </source>
</evidence>
<dbReference type="Proteomes" id="UP000257143">
    <property type="component" value="Unassembled WGS sequence"/>
</dbReference>
<dbReference type="HAMAP" id="MF_00135">
    <property type="entry name" value="PRAI"/>
    <property type="match status" value="1"/>
</dbReference>
<name>A0A3D8Q0G1_9BACI</name>
<evidence type="ECO:0000256" key="1">
    <source>
        <dbReference type="ARBA" id="ARBA00001164"/>
    </source>
</evidence>
<comment type="pathway">
    <text evidence="2 10">Amino-acid biosynthesis; L-tryptophan biosynthesis; L-tryptophan from chorismate: step 3/5.</text>
</comment>
<dbReference type="InterPro" id="IPR013785">
    <property type="entry name" value="Aldolase_TIM"/>
</dbReference>
<dbReference type="GO" id="GO:0000162">
    <property type="term" value="P:L-tryptophan biosynthetic process"/>
    <property type="evidence" value="ECO:0007669"/>
    <property type="project" value="UniProtKB-UniRule"/>
</dbReference>
<protein>
    <recommendedName>
        <fullName evidence="5 10">N-(5'-phosphoribosyl)anthranilate isomerase</fullName>
        <shortName evidence="10">PRAI</shortName>
        <ecNumber evidence="4 10">5.3.1.24</ecNumber>
    </recommendedName>
</protein>
<dbReference type="EMBL" id="PIOC01000004">
    <property type="protein sequence ID" value="RDW21081.1"/>
    <property type="molecule type" value="Genomic_DNA"/>
</dbReference>
<evidence type="ECO:0000256" key="10">
    <source>
        <dbReference type="HAMAP-Rule" id="MF_00135"/>
    </source>
</evidence>
<dbReference type="PANTHER" id="PTHR42894">
    <property type="entry name" value="N-(5'-PHOSPHORIBOSYL)ANTHRANILATE ISOMERASE"/>
    <property type="match status" value="1"/>
</dbReference>